<gene>
    <name evidence="2" type="ORF">NQ314_004561</name>
</gene>
<dbReference type="InterPro" id="IPR036322">
    <property type="entry name" value="WD40_repeat_dom_sf"/>
</dbReference>
<evidence type="ECO:0000256" key="1">
    <source>
        <dbReference type="SAM" id="MobiDB-lite"/>
    </source>
</evidence>
<proteinExistence type="predicted"/>
<evidence type="ECO:0000313" key="2">
    <source>
        <dbReference type="EMBL" id="KAJ8964879.1"/>
    </source>
</evidence>
<reference evidence="2" key="1">
    <citation type="journal article" date="2023" name="Insect Mol. Biol.">
        <title>Genome sequencing provides insights into the evolution of gene families encoding plant cell wall-degrading enzymes in longhorned beetles.</title>
        <authorList>
            <person name="Shin N.R."/>
            <person name="Okamura Y."/>
            <person name="Kirsch R."/>
            <person name="Pauchet Y."/>
        </authorList>
    </citation>
    <scope>NUCLEOTIDE SEQUENCE</scope>
    <source>
        <strain evidence="2">RBIC_L_NR</strain>
    </source>
</reference>
<dbReference type="SUPFAM" id="SSF50978">
    <property type="entry name" value="WD40 repeat-like"/>
    <property type="match status" value="1"/>
</dbReference>
<evidence type="ECO:0000313" key="3">
    <source>
        <dbReference type="Proteomes" id="UP001162156"/>
    </source>
</evidence>
<feature type="region of interest" description="Disordered" evidence="1">
    <location>
        <begin position="34"/>
        <end position="54"/>
    </location>
</feature>
<dbReference type="EMBL" id="JANEYF010001305">
    <property type="protein sequence ID" value="KAJ8964879.1"/>
    <property type="molecule type" value="Genomic_DNA"/>
</dbReference>
<dbReference type="AlphaFoldDB" id="A0AAV8ZKW0"/>
<feature type="compositionally biased region" description="Basic residues" evidence="1">
    <location>
        <begin position="39"/>
        <end position="49"/>
    </location>
</feature>
<accession>A0AAV8ZKW0</accession>
<feature type="region of interest" description="Disordered" evidence="1">
    <location>
        <begin position="353"/>
        <end position="389"/>
    </location>
</feature>
<name>A0AAV8ZKW0_9CUCU</name>
<keyword evidence="3" id="KW-1185">Reference proteome</keyword>
<dbReference type="Proteomes" id="UP001162156">
    <property type="component" value="Unassembled WGS sequence"/>
</dbReference>
<organism evidence="2 3">
    <name type="scientific">Rhamnusium bicolor</name>
    <dbReference type="NCBI Taxonomy" id="1586634"/>
    <lineage>
        <taxon>Eukaryota</taxon>
        <taxon>Metazoa</taxon>
        <taxon>Ecdysozoa</taxon>
        <taxon>Arthropoda</taxon>
        <taxon>Hexapoda</taxon>
        <taxon>Insecta</taxon>
        <taxon>Pterygota</taxon>
        <taxon>Neoptera</taxon>
        <taxon>Endopterygota</taxon>
        <taxon>Coleoptera</taxon>
        <taxon>Polyphaga</taxon>
        <taxon>Cucujiformia</taxon>
        <taxon>Chrysomeloidea</taxon>
        <taxon>Cerambycidae</taxon>
        <taxon>Lepturinae</taxon>
        <taxon>Rhagiini</taxon>
        <taxon>Rhamnusium</taxon>
    </lineage>
</organism>
<feature type="compositionally biased region" description="Basic and acidic residues" evidence="1">
    <location>
        <begin position="376"/>
        <end position="389"/>
    </location>
</feature>
<feature type="compositionally biased region" description="Polar residues" evidence="1">
    <location>
        <begin position="359"/>
        <end position="375"/>
    </location>
</feature>
<protein>
    <submittedName>
        <fullName evidence="2">Uncharacterized protein</fullName>
    </submittedName>
</protein>
<comment type="caution">
    <text evidence="2">The sequence shown here is derived from an EMBL/GenBank/DDBJ whole genome shotgun (WGS) entry which is preliminary data.</text>
</comment>
<sequence length="812" mass="92861">MIDTVSEVKRTTKQNTGEDSNIYNAMLPYKTGNLPNAKPFRKKPYKRPPSRPISPVLGSEEYMVRKIQQTSAIIMKQLLNPNQQIIDTERQTPKENGEGLNNSTFEYNTKICEKPVEIVSNKNKTKGITSYNVEEIQKKIMNHITNLNDGRKKNLINSDISGYDVAIQQIQKQKRLEVSRALRDMCSKSKQTQESSDFINSIIPDMGIKIEDLPQDLIEDLRNTFNIDIDCTHQTEEVISLDTSNSFICNERVYPETYIKPEPIDDPKLFIEDRVNCSSEDVDDVQKSNANNSANFETPVTVVGTHQTEEVISLDTSTSFINERVYPETYIKPEPIDDPKLFIEDRVNCSSEDVDDVQKSNTNNSANFEMPVTTNHETESKIEDSDKTGNVEPTSVIIKKENESENPHDEIADLEENVILDPKEMDLTDNLLSTTEIKNQTGVNIHNMETNQNDNLELDNVNSVNNNFCPSNSALENRNMATQTEEVIDTAEKSIESFLSKHFNQPPESISEAISRMLKIDQCILKLTKYRQCLFNNFKELDNSSNTTNNSEKMFLKDAVPVKKKKKVIINTEISRRVPLLKRKANRQLDTRMKKPNSEVIVFNNLNWSLATDNQNENEEQRKSLEDENIADMSQENLDMSQQNFLEFQDVHEKILVLKVVEDKLVSAAESGKIFFCSLKDGHYTKVLEVSKVPITALLFNKRIEYEDKFSDNSIFVVKPRQEGARKVLLIGSRNSPICIRDAMTGLHMRIMENQYIVSPTVYSLILENNLVYCGTTNYDILVFSFHVIVGTMSFKFKSVPIPHDILRHKLK</sequence>